<comment type="cofactor">
    <cofactor evidence="1">
        <name>FAD</name>
        <dbReference type="ChEBI" id="CHEBI:57692"/>
    </cofactor>
</comment>
<organism evidence="7">
    <name type="scientific">marine metagenome</name>
    <dbReference type="NCBI Taxonomy" id="408172"/>
    <lineage>
        <taxon>unclassified sequences</taxon>
        <taxon>metagenomes</taxon>
        <taxon>ecological metagenomes</taxon>
    </lineage>
</organism>
<dbReference type="GO" id="GO:0004489">
    <property type="term" value="F:methylenetetrahydrofolate reductase [NAD(P)H] activity"/>
    <property type="evidence" value="ECO:0007669"/>
    <property type="project" value="InterPro"/>
</dbReference>
<dbReference type="GO" id="GO:0035999">
    <property type="term" value="P:tetrahydrofolate interconversion"/>
    <property type="evidence" value="ECO:0007669"/>
    <property type="project" value="UniProtKB-UniPathway"/>
</dbReference>
<evidence type="ECO:0000256" key="5">
    <source>
        <dbReference type="ARBA" id="ARBA00022827"/>
    </source>
</evidence>
<dbReference type="InterPro" id="IPR029041">
    <property type="entry name" value="FAD-linked_oxidoreductase-like"/>
</dbReference>
<proteinExistence type="inferred from homology"/>
<evidence type="ECO:0000256" key="1">
    <source>
        <dbReference type="ARBA" id="ARBA00001974"/>
    </source>
</evidence>
<dbReference type="PANTHER" id="PTHR45754">
    <property type="entry name" value="METHYLENETETRAHYDROFOLATE REDUCTASE"/>
    <property type="match status" value="1"/>
</dbReference>
<dbReference type="Pfam" id="PF02219">
    <property type="entry name" value="MTHFR"/>
    <property type="match status" value="1"/>
</dbReference>
<gene>
    <name evidence="7" type="ORF">METZ01_LOCUS101987</name>
</gene>
<accession>A0A381WB21</accession>
<protein>
    <submittedName>
        <fullName evidence="7">Uncharacterized protein</fullName>
    </submittedName>
</protein>
<evidence type="ECO:0000256" key="3">
    <source>
        <dbReference type="ARBA" id="ARBA00006743"/>
    </source>
</evidence>
<evidence type="ECO:0000256" key="4">
    <source>
        <dbReference type="ARBA" id="ARBA00022630"/>
    </source>
</evidence>
<dbReference type="InterPro" id="IPR003171">
    <property type="entry name" value="Mehydrof_redctse-like"/>
</dbReference>
<dbReference type="Gene3D" id="3.20.20.220">
    <property type="match status" value="1"/>
</dbReference>
<keyword evidence="4" id="KW-0285">Flavoprotein</keyword>
<evidence type="ECO:0000256" key="6">
    <source>
        <dbReference type="ARBA" id="ARBA00023002"/>
    </source>
</evidence>
<sequence length="298" mass="33325">MHLIDLYKKKSFVFSIEIFPPKTKKGEEKLKAMLGEFKSCTPDYISVTYGAGGSSRENTHELAAHINNDLGVPAMAHLTCVSHSVKEIEKVLTKLKTSCIENVMALRGDPPAGTDHFVQTKDGFQYASELIEVIKDHSEFGICAAGYPEGHVENLDKEDDKRHLHEKITAGAEFIVTQFFLDNTYFLQWRDQLRKEGISVPLVAGILPPASWKAIKYMSDMCGVSIPNDLAQDLKKNVNNPEVSRQIGFDHVERQIEELLSEEVDGVHLYALNHSETVKRLGSKLKDASRKSIKSLAN</sequence>
<dbReference type="AlphaFoldDB" id="A0A381WB21"/>
<comment type="pathway">
    <text evidence="2">One-carbon metabolism; tetrahydrofolate interconversion.</text>
</comment>
<dbReference type="GO" id="GO:0009086">
    <property type="term" value="P:methionine biosynthetic process"/>
    <property type="evidence" value="ECO:0007669"/>
    <property type="project" value="TreeGrafter"/>
</dbReference>
<dbReference type="UniPathway" id="UPA00193"/>
<keyword evidence="5" id="KW-0274">FAD</keyword>
<name>A0A381WB21_9ZZZZ</name>
<dbReference type="SUPFAM" id="SSF51730">
    <property type="entry name" value="FAD-linked oxidoreductase"/>
    <property type="match status" value="1"/>
</dbReference>
<dbReference type="CDD" id="cd00537">
    <property type="entry name" value="MTHFR"/>
    <property type="match status" value="1"/>
</dbReference>
<dbReference type="EMBL" id="UINC01011103">
    <property type="protein sequence ID" value="SVA49133.1"/>
    <property type="molecule type" value="Genomic_DNA"/>
</dbReference>
<dbReference type="GO" id="GO:0005829">
    <property type="term" value="C:cytosol"/>
    <property type="evidence" value="ECO:0007669"/>
    <property type="project" value="TreeGrafter"/>
</dbReference>
<keyword evidence="6" id="KW-0560">Oxidoreductase</keyword>
<evidence type="ECO:0000256" key="2">
    <source>
        <dbReference type="ARBA" id="ARBA00004777"/>
    </source>
</evidence>
<dbReference type="PANTHER" id="PTHR45754:SF3">
    <property type="entry name" value="METHYLENETETRAHYDROFOLATE REDUCTASE (NADPH)"/>
    <property type="match status" value="1"/>
</dbReference>
<evidence type="ECO:0000313" key="7">
    <source>
        <dbReference type="EMBL" id="SVA49133.1"/>
    </source>
</evidence>
<dbReference type="GO" id="GO:0071949">
    <property type="term" value="F:FAD binding"/>
    <property type="evidence" value="ECO:0007669"/>
    <property type="project" value="TreeGrafter"/>
</dbReference>
<comment type="similarity">
    <text evidence="3">Belongs to the methylenetetrahydrofolate reductase family.</text>
</comment>
<reference evidence="7" key="1">
    <citation type="submission" date="2018-05" db="EMBL/GenBank/DDBJ databases">
        <authorList>
            <person name="Lanie J.A."/>
            <person name="Ng W.-L."/>
            <person name="Kazmierczak K.M."/>
            <person name="Andrzejewski T.M."/>
            <person name="Davidsen T.M."/>
            <person name="Wayne K.J."/>
            <person name="Tettelin H."/>
            <person name="Glass J.I."/>
            <person name="Rusch D."/>
            <person name="Podicherti R."/>
            <person name="Tsui H.-C.T."/>
            <person name="Winkler M.E."/>
        </authorList>
    </citation>
    <scope>NUCLEOTIDE SEQUENCE</scope>
</reference>